<protein>
    <submittedName>
        <fullName evidence="1">Uncharacterized protein</fullName>
    </submittedName>
</protein>
<keyword evidence="2" id="KW-1185">Reference proteome</keyword>
<organism evidence="1 2">
    <name type="scientific">Arthrobacter humicola</name>
    <dbReference type="NCBI Taxonomy" id="409291"/>
    <lineage>
        <taxon>Bacteria</taxon>
        <taxon>Bacillati</taxon>
        <taxon>Actinomycetota</taxon>
        <taxon>Actinomycetes</taxon>
        <taxon>Micrococcales</taxon>
        <taxon>Micrococcaceae</taxon>
        <taxon>Arthrobacter</taxon>
    </lineage>
</organism>
<accession>A0ABP5L7S8</accession>
<dbReference type="EMBL" id="BAAAQB010000038">
    <property type="protein sequence ID" value="GAA2142169.1"/>
    <property type="molecule type" value="Genomic_DNA"/>
</dbReference>
<dbReference type="Proteomes" id="UP001500102">
    <property type="component" value="Unassembled WGS sequence"/>
</dbReference>
<name>A0ABP5L7S8_9MICC</name>
<evidence type="ECO:0000313" key="2">
    <source>
        <dbReference type="Proteomes" id="UP001500102"/>
    </source>
</evidence>
<evidence type="ECO:0000313" key="1">
    <source>
        <dbReference type="EMBL" id="GAA2142169.1"/>
    </source>
</evidence>
<proteinExistence type="predicted"/>
<sequence>MICTWTFPKRVWLTEPAKVPPFPAPAAEVVVSVEPVDPVVPLPEAAPEVLVPELLPDPLPVAADAPVDPVVPAEVPMDEPAASVTWLPDCHPTRRIPAEARVAETAARILTSQTFRSEAVLPARLLLVRL</sequence>
<comment type="caution">
    <text evidence="1">The sequence shown here is derived from an EMBL/GenBank/DDBJ whole genome shotgun (WGS) entry which is preliminary data.</text>
</comment>
<gene>
    <name evidence="1" type="ORF">GCM10009825_31440</name>
</gene>
<reference evidence="2" key="1">
    <citation type="journal article" date="2019" name="Int. J. Syst. Evol. Microbiol.">
        <title>The Global Catalogue of Microorganisms (GCM) 10K type strain sequencing project: providing services to taxonomists for standard genome sequencing and annotation.</title>
        <authorList>
            <consortium name="The Broad Institute Genomics Platform"/>
            <consortium name="The Broad Institute Genome Sequencing Center for Infectious Disease"/>
            <person name="Wu L."/>
            <person name="Ma J."/>
        </authorList>
    </citation>
    <scope>NUCLEOTIDE SEQUENCE [LARGE SCALE GENOMIC DNA]</scope>
    <source>
        <strain evidence="2">JCM 15921</strain>
    </source>
</reference>